<evidence type="ECO:0000256" key="4">
    <source>
        <dbReference type="ARBA" id="ARBA00023136"/>
    </source>
</evidence>
<evidence type="ECO:0000256" key="1">
    <source>
        <dbReference type="ARBA" id="ARBA00004141"/>
    </source>
</evidence>
<accession>A0ABU3NK35</accession>
<feature type="transmembrane region" description="Helical" evidence="5">
    <location>
        <begin position="137"/>
        <end position="160"/>
    </location>
</feature>
<comment type="subcellular location">
    <subcellularLocation>
        <location evidence="1">Membrane</location>
        <topology evidence="1">Multi-pass membrane protein</topology>
    </subcellularLocation>
</comment>
<keyword evidence="3 5" id="KW-1133">Transmembrane helix</keyword>
<evidence type="ECO:0000256" key="2">
    <source>
        <dbReference type="ARBA" id="ARBA00022692"/>
    </source>
</evidence>
<feature type="transmembrane region" description="Helical" evidence="5">
    <location>
        <begin position="101"/>
        <end position="125"/>
    </location>
</feature>
<sequence>MASSQLSKEYRLVSPPWTDFLFNKTTSAWLWLIVRLYLGYSWFEHGLEKLSNPAWVQTGEALKGFWQRAVAIPEPPARPPIAFDWYRAFIQMLLDSGSYTWFAKLVVFGEIAVGIALILGIFVWFSAFMGAFMNWNFMMAGTASTNPVMLVLSILLILAWKTAGWIGLDRWLLIYIGTPWQPGLLFHRQKEPQTTEGAPSAA</sequence>
<dbReference type="EMBL" id="JAUHMF010000001">
    <property type="protein sequence ID" value="MDT8897218.1"/>
    <property type="molecule type" value="Genomic_DNA"/>
</dbReference>
<keyword evidence="4 5" id="KW-0472">Membrane</keyword>
<evidence type="ECO:0000256" key="5">
    <source>
        <dbReference type="SAM" id="Phobius"/>
    </source>
</evidence>
<name>A0ABU3NK35_9CHLR</name>
<dbReference type="RefSeq" id="WP_315623869.1">
    <property type="nucleotide sequence ID" value="NZ_JAUHMF010000001.1"/>
</dbReference>
<dbReference type="InterPro" id="IPR032808">
    <property type="entry name" value="DoxX"/>
</dbReference>
<proteinExistence type="predicted"/>
<gene>
    <name evidence="6" type="ORF">QYE77_02990</name>
</gene>
<keyword evidence="2 5" id="KW-0812">Transmembrane</keyword>
<evidence type="ECO:0000313" key="6">
    <source>
        <dbReference type="EMBL" id="MDT8897218.1"/>
    </source>
</evidence>
<dbReference type="PANTHER" id="PTHR39157:SF1">
    <property type="entry name" value="DOXX FAMILY PROTEIN"/>
    <property type="match status" value="1"/>
</dbReference>
<reference evidence="6 7" key="1">
    <citation type="submission" date="2023-07" db="EMBL/GenBank/DDBJ databases">
        <title>Novel species of Thermanaerothrix with wide hydrolytic capabilities.</title>
        <authorList>
            <person name="Zayulina K.S."/>
            <person name="Podosokorskaya O.A."/>
            <person name="Elcheninov A.G."/>
        </authorList>
    </citation>
    <scope>NUCLEOTIDE SEQUENCE [LARGE SCALE GENOMIC DNA]</scope>
    <source>
        <strain evidence="6 7">4228-RoL</strain>
    </source>
</reference>
<organism evidence="6 7">
    <name type="scientific">Thermanaerothrix solaris</name>
    <dbReference type="NCBI Taxonomy" id="3058434"/>
    <lineage>
        <taxon>Bacteria</taxon>
        <taxon>Bacillati</taxon>
        <taxon>Chloroflexota</taxon>
        <taxon>Anaerolineae</taxon>
        <taxon>Anaerolineales</taxon>
        <taxon>Anaerolineaceae</taxon>
        <taxon>Thermanaerothrix</taxon>
    </lineage>
</organism>
<dbReference type="Proteomes" id="UP001254165">
    <property type="component" value="Unassembled WGS sequence"/>
</dbReference>
<evidence type="ECO:0000256" key="3">
    <source>
        <dbReference type="ARBA" id="ARBA00022989"/>
    </source>
</evidence>
<dbReference type="PANTHER" id="PTHR39157">
    <property type="entry name" value="INTEGRAL MEMBRANE PROTEIN-RELATED"/>
    <property type="match status" value="1"/>
</dbReference>
<comment type="caution">
    <text evidence="6">The sequence shown here is derived from an EMBL/GenBank/DDBJ whole genome shotgun (WGS) entry which is preliminary data.</text>
</comment>
<evidence type="ECO:0000313" key="7">
    <source>
        <dbReference type="Proteomes" id="UP001254165"/>
    </source>
</evidence>
<keyword evidence="7" id="KW-1185">Reference proteome</keyword>
<protein>
    <submittedName>
        <fullName evidence="6">DoxX family protein</fullName>
    </submittedName>
</protein>
<dbReference type="Pfam" id="PF07681">
    <property type="entry name" value="DoxX"/>
    <property type="match status" value="1"/>
</dbReference>